<accession>A0AAW1TSG7</accession>
<name>A0AAW1TSG7_9CUCU</name>
<evidence type="ECO:0000313" key="3">
    <source>
        <dbReference type="Proteomes" id="UP001431783"/>
    </source>
</evidence>
<keyword evidence="3" id="KW-1185">Reference proteome</keyword>
<sequence>MLEKRNKIVMEKNQMEICGKNFKLNCEYVNGLFILVADKVGINKIEYGNMADNLWHRRLGHPIKEVLKELGLPNTDNKICSTCVEGKGTG</sequence>
<comment type="caution">
    <text evidence="2">The sequence shown here is derived from an EMBL/GenBank/DDBJ whole genome shotgun (WGS) entry which is preliminary data.</text>
</comment>
<dbReference type="EMBL" id="JARQZJ010000006">
    <property type="protein sequence ID" value="KAK9871590.1"/>
    <property type="molecule type" value="Genomic_DNA"/>
</dbReference>
<reference evidence="2 3" key="1">
    <citation type="submission" date="2023-03" db="EMBL/GenBank/DDBJ databases">
        <title>Genome insight into feeding habits of ladybird beetles.</title>
        <authorList>
            <person name="Li H.-S."/>
            <person name="Huang Y.-H."/>
            <person name="Pang H."/>
        </authorList>
    </citation>
    <scope>NUCLEOTIDE SEQUENCE [LARGE SCALE GENOMIC DNA]</scope>
    <source>
        <strain evidence="2">SYSU_2023b</strain>
        <tissue evidence="2">Whole body</tissue>
    </source>
</reference>
<dbReference type="Proteomes" id="UP001431783">
    <property type="component" value="Unassembled WGS sequence"/>
</dbReference>
<dbReference type="InterPro" id="IPR025724">
    <property type="entry name" value="GAG-pre-integrase_dom"/>
</dbReference>
<organism evidence="2 3">
    <name type="scientific">Henosepilachna vigintioctopunctata</name>
    <dbReference type="NCBI Taxonomy" id="420089"/>
    <lineage>
        <taxon>Eukaryota</taxon>
        <taxon>Metazoa</taxon>
        <taxon>Ecdysozoa</taxon>
        <taxon>Arthropoda</taxon>
        <taxon>Hexapoda</taxon>
        <taxon>Insecta</taxon>
        <taxon>Pterygota</taxon>
        <taxon>Neoptera</taxon>
        <taxon>Endopterygota</taxon>
        <taxon>Coleoptera</taxon>
        <taxon>Polyphaga</taxon>
        <taxon>Cucujiformia</taxon>
        <taxon>Coccinelloidea</taxon>
        <taxon>Coccinellidae</taxon>
        <taxon>Epilachninae</taxon>
        <taxon>Epilachnini</taxon>
        <taxon>Henosepilachna</taxon>
    </lineage>
</organism>
<evidence type="ECO:0000313" key="2">
    <source>
        <dbReference type="EMBL" id="KAK9871590.1"/>
    </source>
</evidence>
<gene>
    <name evidence="2" type="ORF">WA026_012970</name>
</gene>
<protein>
    <recommendedName>
        <fullName evidence="1">GAG-pre-integrase domain-containing protein</fullName>
    </recommendedName>
</protein>
<dbReference type="Pfam" id="PF13976">
    <property type="entry name" value="gag_pre-integrs"/>
    <property type="match status" value="1"/>
</dbReference>
<dbReference type="AlphaFoldDB" id="A0AAW1TSG7"/>
<evidence type="ECO:0000259" key="1">
    <source>
        <dbReference type="Pfam" id="PF13976"/>
    </source>
</evidence>
<feature type="domain" description="GAG-pre-integrase" evidence="1">
    <location>
        <begin position="53"/>
        <end position="87"/>
    </location>
</feature>
<proteinExistence type="predicted"/>